<dbReference type="PANTHER" id="PTHR11473:SF24">
    <property type="entry name" value="PHENYLALANINE-4-HYDROXYLASE"/>
    <property type="match status" value="1"/>
</dbReference>
<comment type="cofactor">
    <cofactor evidence="2">
        <name>Fe(2+)</name>
        <dbReference type="ChEBI" id="CHEBI:29033"/>
    </cofactor>
</comment>
<dbReference type="InterPro" id="IPR018301">
    <property type="entry name" value="ArAA_hydroxylase_Fe/CU_BS"/>
</dbReference>
<dbReference type="PROSITE" id="PS00367">
    <property type="entry name" value="BH4_AAA_HYDROXYL_1"/>
    <property type="match status" value="1"/>
</dbReference>
<dbReference type="Proteomes" id="UP001271769">
    <property type="component" value="Unassembled WGS sequence"/>
</dbReference>
<evidence type="ECO:0000259" key="13">
    <source>
        <dbReference type="PROSITE" id="PS51410"/>
    </source>
</evidence>
<evidence type="ECO:0000256" key="1">
    <source>
        <dbReference type="ARBA" id="ARBA00001060"/>
    </source>
</evidence>
<evidence type="ECO:0000256" key="10">
    <source>
        <dbReference type="ARBA" id="ARBA00023033"/>
    </source>
</evidence>
<name>A0ABU5E3B5_9PROT</name>
<dbReference type="SUPFAM" id="SSF56534">
    <property type="entry name" value="Aromatic aminoacid monoxygenases, catalytic and oligomerization domains"/>
    <property type="match status" value="1"/>
</dbReference>
<evidence type="ECO:0000256" key="4">
    <source>
        <dbReference type="ARBA" id="ARBA00009712"/>
    </source>
</evidence>
<organism evidence="14 15">
    <name type="scientific">Dongia rigui</name>
    <dbReference type="NCBI Taxonomy" id="940149"/>
    <lineage>
        <taxon>Bacteria</taxon>
        <taxon>Pseudomonadati</taxon>
        <taxon>Pseudomonadota</taxon>
        <taxon>Alphaproteobacteria</taxon>
        <taxon>Rhodospirillales</taxon>
        <taxon>Dongiaceae</taxon>
        <taxon>Dongia</taxon>
    </lineage>
</organism>
<sequence>MLDLQSQASAQPGSAQDWLATQEKLRGDYSTCAADFSMTQDMGAYTTAEHDRWRRLFRRQSEVAKRFAASAFLDGMTNLDMPADRIPNFETASKRLRQLTGWEIVAVPGLIPDDAFFRHLAHRRFPVTVWIREEHEIDYLVEPDVFHDFFGHVPLLTQPIFADYLQEYGRKGDEAMAMGATKILARLFWYMVEFGLIRENGNIKAYGAGMLSSATETEFSVTSPKPHRLRFDLARVMSTDFRIDAFQETYFVLESYDELFAVMSGDFAPLYRQILAAPAIPARAIRAGDTIIPRDAR</sequence>
<dbReference type="PROSITE" id="PS51410">
    <property type="entry name" value="BH4_AAA_HYDROXYL_2"/>
    <property type="match status" value="1"/>
</dbReference>
<evidence type="ECO:0000256" key="12">
    <source>
        <dbReference type="ARBA" id="ARBA00029922"/>
    </source>
</evidence>
<evidence type="ECO:0000313" key="15">
    <source>
        <dbReference type="Proteomes" id="UP001271769"/>
    </source>
</evidence>
<evidence type="ECO:0000313" key="14">
    <source>
        <dbReference type="EMBL" id="MDY0874088.1"/>
    </source>
</evidence>
<dbReference type="EC" id="1.14.16.1" evidence="5"/>
<evidence type="ECO:0000256" key="6">
    <source>
        <dbReference type="ARBA" id="ARBA00020276"/>
    </source>
</evidence>
<comment type="caution">
    <text evidence="14">The sequence shown here is derived from an EMBL/GenBank/DDBJ whole genome shotgun (WGS) entry which is preliminary data.</text>
</comment>
<comment type="similarity">
    <text evidence="4">Belongs to the biopterin-dependent aromatic amino acid hydroxylase family.</text>
</comment>
<dbReference type="PRINTS" id="PR00372">
    <property type="entry name" value="FYWHYDRXLASE"/>
</dbReference>
<evidence type="ECO:0000256" key="7">
    <source>
        <dbReference type="ARBA" id="ARBA00022723"/>
    </source>
</evidence>
<dbReference type="EMBL" id="JAXCLX010000004">
    <property type="protein sequence ID" value="MDY0874088.1"/>
    <property type="molecule type" value="Genomic_DNA"/>
</dbReference>
<evidence type="ECO:0000256" key="5">
    <source>
        <dbReference type="ARBA" id="ARBA00011995"/>
    </source>
</evidence>
<dbReference type="Gene3D" id="1.10.800.10">
    <property type="entry name" value="Aromatic amino acid hydroxylase"/>
    <property type="match status" value="1"/>
</dbReference>
<evidence type="ECO:0000256" key="11">
    <source>
        <dbReference type="ARBA" id="ARBA00023232"/>
    </source>
</evidence>
<evidence type="ECO:0000256" key="8">
    <source>
        <dbReference type="ARBA" id="ARBA00023002"/>
    </source>
</evidence>
<dbReference type="NCBIfam" id="NF008877">
    <property type="entry name" value="PRK11913.1-2"/>
    <property type="match status" value="1"/>
</dbReference>
<dbReference type="InterPro" id="IPR019774">
    <property type="entry name" value="Aromatic-AA_hydroxylase_C"/>
</dbReference>
<dbReference type="InterPro" id="IPR036329">
    <property type="entry name" value="Aro-AA_hydroxylase_C_sf"/>
</dbReference>
<keyword evidence="10" id="KW-0503">Monooxygenase</keyword>
<dbReference type="InterPro" id="IPR005960">
    <property type="entry name" value="Phe-4-hydroxylase_mono"/>
</dbReference>
<dbReference type="CDD" id="cd03348">
    <property type="entry name" value="pro_PheOH"/>
    <property type="match status" value="1"/>
</dbReference>
<proteinExistence type="inferred from homology"/>
<dbReference type="PANTHER" id="PTHR11473">
    <property type="entry name" value="AROMATIC AMINO ACID HYDROXYLASE"/>
    <property type="match status" value="1"/>
</dbReference>
<dbReference type="InterPro" id="IPR036951">
    <property type="entry name" value="ArAA_hydroxylase_sf"/>
</dbReference>
<dbReference type="NCBIfam" id="TIGR01267">
    <property type="entry name" value="Phe4hydrox_mono"/>
    <property type="match status" value="1"/>
</dbReference>
<dbReference type="RefSeq" id="WP_320502563.1">
    <property type="nucleotide sequence ID" value="NZ_JAXCLX010000004.1"/>
</dbReference>
<reference evidence="14 15" key="1">
    <citation type="journal article" date="2013" name="Antonie Van Leeuwenhoek">
        <title>Dongia rigui sp. nov., isolated from freshwater of a large wetland in Korea.</title>
        <authorList>
            <person name="Baik K.S."/>
            <person name="Hwang Y.M."/>
            <person name="Choi J.S."/>
            <person name="Kwon J."/>
            <person name="Seong C.N."/>
        </authorList>
    </citation>
    <scope>NUCLEOTIDE SEQUENCE [LARGE SCALE GENOMIC DNA]</scope>
    <source>
        <strain evidence="14 15">04SU4-P</strain>
    </source>
</reference>
<comment type="pathway">
    <text evidence="3">Amino-acid degradation; L-phenylalanine degradation; acetoacetate and fumarate from L-phenylalanine: step 1/6.</text>
</comment>
<keyword evidence="9" id="KW-0408">Iron</keyword>
<dbReference type="GO" id="GO:0004505">
    <property type="term" value="F:phenylalanine 4-monooxygenase activity"/>
    <property type="evidence" value="ECO:0007669"/>
    <property type="project" value="UniProtKB-EC"/>
</dbReference>
<evidence type="ECO:0000256" key="9">
    <source>
        <dbReference type="ARBA" id="ARBA00023004"/>
    </source>
</evidence>
<evidence type="ECO:0000256" key="2">
    <source>
        <dbReference type="ARBA" id="ARBA00001954"/>
    </source>
</evidence>
<keyword evidence="15" id="KW-1185">Reference proteome</keyword>
<keyword evidence="11" id="KW-0585">Phenylalanine catabolism</keyword>
<dbReference type="InterPro" id="IPR001273">
    <property type="entry name" value="ArAA_hydroxylase"/>
</dbReference>
<gene>
    <name evidence="14" type="primary">phhA</name>
    <name evidence="14" type="ORF">SMD31_19255</name>
</gene>
<dbReference type="Pfam" id="PF00351">
    <property type="entry name" value="Biopterin_H"/>
    <property type="match status" value="1"/>
</dbReference>
<feature type="domain" description="Biopterin-dependent aromatic amino acid hydroxylase family profile" evidence="13">
    <location>
        <begin position="1"/>
        <end position="297"/>
    </location>
</feature>
<evidence type="ECO:0000256" key="3">
    <source>
        <dbReference type="ARBA" id="ARBA00005088"/>
    </source>
</evidence>
<accession>A0ABU5E3B5</accession>
<protein>
    <recommendedName>
        <fullName evidence="6">Phenylalanine-4-hydroxylase</fullName>
        <ecNumber evidence="5">1.14.16.1</ecNumber>
    </recommendedName>
    <alternativeName>
        <fullName evidence="12">Phe-4-monooxygenase</fullName>
    </alternativeName>
</protein>
<keyword evidence="8 14" id="KW-0560">Oxidoreductase</keyword>
<keyword evidence="7" id="KW-0479">Metal-binding</keyword>
<comment type="catalytic activity">
    <reaction evidence="1">
        <text>(6R)-L-erythro-5,6,7,8-tetrahydrobiopterin + L-phenylalanine + O2 = (4aS,6R)-4a-hydroxy-L-erythro-5,6,7,8-tetrahydrobiopterin + L-tyrosine</text>
        <dbReference type="Rhea" id="RHEA:20273"/>
        <dbReference type="ChEBI" id="CHEBI:15379"/>
        <dbReference type="ChEBI" id="CHEBI:15642"/>
        <dbReference type="ChEBI" id="CHEBI:58095"/>
        <dbReference type="ChEBI" id="CHEBI:58315"/>
        <dbReference type="ChEBI" id="CHEBI:59560"/>
        <dbReference type="EC" id="1.14.16.1"/>
    </reaction>
</comment>